<organism evidence="1 2">
    <name type="scientific">Rhodoplanes roseus</name>
    <dbReference type="NCBI Taxonomy" id="29409"/>
    <lineage>
        <taxon>Bacteria</taxon>
        <taxon>Pseudomonadati</taxon>
        <taxon>Pseudomonadota</taxon>
        <taxon>Alphaproteobacteria</taxon>
        <taxon>Hyphomicrobiales</taxon>
        <taxon>Nitrobacteraceae</taxon>
        <taxon>Rhodoplanes</taxon>
    </lineage>
</organism>
<proteinExistence type="predicted"/>
<dbReference type="Proteomes" id="UP000249130">
    <property type="component" value="Unassembled WGS sequence"/>
</dbReference>
<dbReference type="AlphaFoldDB" id="A0A327K6C4"/>
<keyword evidence="2" id="KW-1185">Reference proteome</keyword>
<accession>A0A327K6C4</accession>
<feature type="non-terminal residue" evidence="1">
    <location>
        <position position="1"/>
    </location>
</feature>
<reference evidence="1 2" key="1">
    <citation type="submission" date="2017-07" db="EMBL/GenBank/DDBJ databases">
        <title>Draft Genome Sequences of Select Purple Nonsulfur Bacteria.</title>
        <authorList>
            <person name="Lasarre B."/>
            <person name="Mckinlay J.B."/>
        </authorList>
    </citation>
    <scope>NUCLEOTIDE SEQUENCE [LARGE SCALE GENOMIC DNA]</scope>
    <source>
        <strain evidence="1 2">DSM 5909</strain>
    </source>
</reference>
<evidence type="ECO:0000313" key="2">
    <source>
        <dbReference type="Proteomes" id="UP000249130"/>
    </source>
</evidence>
<name>A0A327K6C4_9BRAD</name>
<comment type="caution">
    <text evidence="1">The sequence shown here is derived from an EMBL/GenBank/DDBJ whole genome shotgun (WGS) entry which is preliminary data.</text>
</comment>
<protein>
    <submittedName>
        <fullName evidence="1">Uncharacterized protein</fullName>
    </submittedName>
</protein>
<sequence>GLTYDDAATRAAIIAALKTMERGQAVQLAAGRREWRAGRSAPGQTMYRSWVDEAISQAVGEDHHELAFVSAAMPSPGHMPVLGTVTFV</sequence>
<gene>
    <name evidence="1" type="ORF">CH341_31645</name>
</gene>
<dbReference type="RefSeq" id="WP_170149900.1">
    <property type="nucleotide sequence ID" value="NZ_NPEX01000667.1"/>
</dbReference>
<dbReference type="EMBL" id="NPEX01000667">
    <property type="protein sequence ID" value="RAI33851.1"/>
    <property type="molecule type" value="Genomic_DNA"/>
</dbReference>
<evidence type="ECO:0000313" key="1">
    <source>
        <dbReference type="EMBL" id="RAI33851.1"/>
    </source>
</evidence>